<gene>
    <name evidence="1" type="ORF">WM2015_717</name>
</gene>
<dbReference type="InterPro" id="IPR013656">
    <property type="entry name" value="PAS_4"/>
</dbReference>
<dbReference type="EMBL" id="CP012154">
    <property type="protein sequence ID" value="AKS41098.1"/>
    <property type="molecule type" value="Genomic_DNA"/>
</dbReference>
<dbReference type="InterPro" id="IPR001633">
    <property type="entry name" value="EAL_dom"/>
</dbReference>
<dbReference type="Gene3D" id="3.30.450.40">
    <property type="match status" value="1"/>
</dbReference>
<dbReference type="SUPFAM" id="SSF55073">
    <property type="entry name" value="Nucleotide cyclase"/>
    <property type="match status" value="1"/>
</dbReference>
<dbReference type="Pfam" id="PF00563">
    <property type="entry name" value="EAL"/>
    <property type="match status" value="1"/>
</dbReference>
<dbReference type="Gene3D" id="3.30.450.20">
    <property type="entry name" value="PAS domain"/>
    <property type="match status" value="1"/>
</dbReference>
<dbReference type="STRING" id="1579979.WM2015_717"/>
<dbReference type="KEGG" id="wma:WM2015_717"/>
<dbReference type="SUPFAM" id="SSF55785">
    <property type="entry name" value="PYP-like sensor domain (PAS domain)"/>
    <property type="match status" value="1"/>
</dbReference>
<dbReference type="PANTHER" id="PTHR44757">
    <property type="entry name" value="DIGUANYLATE CYCLASE DGCP"/>
    <property type="match status" value="1"/>
</dbReference>
<sequence length="742" mass="83656">MPSASSIHPRSARNLDQVYVGLTKDQRIFASSLDESLKLIVTSCSESLDVARVSVWTFDQASGRLSCAVLYDRRSGAFERGAVLREQDIPRYFKALVGERLIDAEDACADPRTSELAEDYLRQLDIRSMLDATLRFEGQLRGVLCVESVGESREWSRSEKVFVSSLAELIDQMMILEQLRERESHYRSLFDHSADSIFIVSNGVFIDCNPAAETMYECTREQLLGAGPAAISPEQQPDGTPSRDLARRYVQSALTGKVQRFEWRHRTFSGKEFDSEVTLSRTPRGTDWCVMGIVRDISARKQAEIELEESKAALEYRALHDSLTGLPNRDSYHRDASARIEFDSPVAIHQAVYLLDLNRFKEVNDTLGHDFGDEMLIIVGHRLRRFADRHACKVYRLGGDEFVILANIGSEDEAIELTERLLEEFDRPFSGRDIDLHVDTSIGISLSPLHGTDGHALLRCADVALYRAKRKAAGYALFDPELDQKDKRHLTLMSDLVEAIERNGLSLHYHPRVDLSDDRCTHCEALLRWQHPEHGMIPPDEFIVSAELNNLIHQLTRWVLRTALAQLKVWLDQGIDMNISVNVSARNLVDHRFADDLNAMLLDHDVPASRLEIEITESALIVDPVRALESLEAMRAYGVSIAVDDFGTGYSSMSYLKRLPVHVLKIDKSFVQDLLRDESDATLVRSVIDLSHSFGLQAVAEGVEDAATLEALKAMNCDQAQGFHYCRPLPAADFEVWLRLRG</sequence>
<dbReference type="AlphaFoldDB" id="A0A0K0XTU0"/>
<dbReference type="InterPro" id="IPR000700">
    <property type="entry name" value="PAS-assoc_C"/>
</dbReference>
<dbReference type="InterPro" id="IPR035919">
    <property type="entry name" value="EAL_sf"/>
</dbReference>
<dbReference type="SUPFAM" id="SSF141868">
    <property type="entry name" value="EAL domain-like"/>
    <property type="match status" value="1"/>
</dbReference>
<evidence type="ECO:0000313" key="2">
    <source>
        <dbReference type="Proteomes" id="UP000066624"/>
    </source>
</evidence>
<dbReference type="PROSITE" id="PS50887">
    <property type="entry name" value="GGDEF"/>
    <property type="match status" value="1"/>
</dbReference>
<dbReference type="InterPro" id="IPR029016">
    <property type="entry name" value="GAF-like_dom_sf"/>
</dbReference>
<dbReference type="InterPro" id="IPR000014">
    <property type="entry name" value="PAS"/>
</dbReference>
<dbReference type="PATRIC" id="fig|1579979.3.peg.731"/>
<accession>A0A0K0XTU0</accession>
<dbReference type="InterPro" id="IPR052155">
    <property type="entry name" value="Biofilm_reg_signaling"/>
</dbReference>
<dbReference type="SMART" id="SM00267">
    <property type="entry name" value="GGDEF"/>
    <property type="match status" value="1"/>
</dbReference>
<organism evidence="1 2">
    <name type="scientific">Wenzhouxiangella marina</name>
    <dbReference type="NCBI Taxonomy" id="1579979"/>
    <lineage>
        <taxon>Bacteria</taxon>
        <taxon>Pseudomonadati</taxon>
        <taxon>Pseudomonadota</taxon>
        <taxon>Gammaproteobacteria</taxon>
        <taxon>Chromatiales</taxon>
        <taxon>Wenzhouxiangellaceae</taxon>
        <taxon>Wenzhouxiangella</taxon>
    </lineage>
</organism>
<dbReference type="Pfam" id="PF01590">
    <property type="entry name" value="GAF"/>
    <property type="match status" value="1"/>
</dbReference>
<dbReference type="CDD" id="cd01948">
    <property type="entry name" value="EAL"/>
    <property type="match status" value="1"/>
</dbReference>
<dbReference type="Pfam" id="PF08448">
    <property type="entry name" value="PAS_4"/>
    <property type="match status" value="1"/>
</dbReference>
<dbReference type="PROSITE" id="PS50113">
    <property type="entry name" value="PAC"/>
    <property type="match status" value="1"/>
</dbReference>
<name>A0A0K0XTU0_9GAMM</name>
<reference evidence="1 2" key="1">
    <citation type="submission" date="2015-07" db="EMBL/GenBank/DDBJ databases">
        <authorList>
            <person name="Noorani M."/>
        </authorList>
    </citation>
    <scope>NUCLEOTIDE SEQUENCE [LARGE SCALE GENOMIC DNA]</scope>
    <source>
        <strain evidence="1 2">KCTC 42284</strain>
    </source>
</reference>
<evidence type="ECO:0000313" key="1">
    <source>
        <dbReference type="EMBL" id="AKS41098.1"/>
    </source>
</evidence>
<dbReference type="NCBIfam" id="TIGR00254">
    <property type="entry name" value="GGDEF"/>
    <property type="match status" value="1"/>
</dbReference>
<dbReference type="SMART" id="SM00065">
    <property type="entry name" value="GAF"/>
    <property type="match status" value="1"/>
</dbReference>
<dbReference type="SUPFAM" id="SSF55781">
    <property type="entry name" value="GAF domain-like"/>
    <property type="match status" value="1"/>
</dbReference>
<keyword evidence="2" id="KW-1185">Reference proteome</keyword>
<dbReference type="RefSeq" id="WP_049724763.1">
    <property type="nucleotide sequence ID" value="NZ_CP012154.1"/>
</dbReference>
<protein>
    <submittedName>
        <fullName evidence="1">Sensory box/GGDEF domain/EAL domain protein</fullName>
    </submittedName>
</protein>
<dbReference type="Pfam" id="PF00990">
    <property type="entry name" value="GGDEF"/>
    <property type="match status" value="1"/>
</dbReference>
<dbReference type="SMART" id="SM00091">
    <property type="entry name" value="PAS"/>
    <property type="match status" value="1"/>
</dbReference>
<dbReference type="CDD" id="cd01949">
    <property type="entry name" value="GGDEF"/>
    <property type="match status" value="1"/>
</dbReference>
<dbReference type="PANTHER" id="PTHR44757:SF2">
    <property type="entry name" value="BIOFILM ARCHITECTURE MAINTENANCE PROTEIN MBAA"/>
    <property type="match status" value="1"/>
</dbReference>
<dbReference type="SMART" id="SM00052">
    <property type="entry name" value="EAL"/>
    <property type="match status" value="1"/>
</dbReference>
<dbReference type="InterPro" id="IPR029787">
    <property type="entry name" value="Nucleotide_cyclase"/>
</dbReference>
<dbReference type="Gene3D" id="3.30.70.270">
    <property type="match status" value="1"/>
</dbReference>
<dbReference type="Gene3D" id="3.20.20.450">
    <property type="entry name" value="EAL domain"/>
    <property type="match status" value="1"/>
</dbReference>
<dbReference type="InterPro" id="IPR043128">
    <property type="entry name" value="Rev_trsase/Diguanyl_cyclase"/>
</dbReference>
<dbReference type="InterPro" id="IPR035965">
    <property type="entry name" value="PAS-like_dom_sf"/>
</dbReference>
<dbReference type="InterPro" id="IPR000160">
    <property type="entry name" value="GGDEF_dom"/>
</dbReference>
<dbReference type="OrthoDB" id="8553030at2"/>
<dbReference type="PROSITE" id="PS50883">
    <property type="entry name" value="EAL"/>
    <property type="match status" value="1"/>
</dbReference>
<proteinExistence type="predicted"/>
<dbReference type="Proteomes" id="UP000066624">
    <property type="component" value="Chromosome"/>
</dbReference>
<dbReference type="NCBIfam" id="TIGR00229">
    <property type="entry name" value="sensory_box"/>
    <property type="match status" value="1"/>
</dbReference>
<dbReference type="InterPro" id="IPR003018">
    <property type="entry name" value="GAF"/>
</dbReference>
<dbReference type="CDD" id="cd00130">
    <property type="entry name" value="PAS"/>
    <property type="match status" value="1"/>
</dbReference>